<dbReference type="OrthoDB" id="10017101at2759"/>
<reference evidence="1 2" key="1">
    <citation type="submission" date="2016-04" db="EMBL/GenBank/DDBJ databases">
        <title>A degradative enzymes factory behind the ericoid mycorrhizal symbiosis.</title>
        <authorList>
            <consortium name="DOE Joint Genome Institute"/>
            <person name="Martino E."/>
            <person name="Morin E."/>
            <person name="Grelet G."/>
            <person name="Kuo A."/>
            <person name="Kohler A."/>
            <person name="Daghino S."/>
            <person name="Barry K."/>
            <person name="Choi C."/>
            <person name="Cichocki N."/>
            <person name="Clum A."/>
            <person name="Copeland A."/>
            <person name="Hainaut M."/>
            <person name="Haridas S."/>
            <person name="Labutti K."/>
            <person name="Lindquist E."/>
            <person name="Lipzen A."/>
            <person name="Khouja H.-R."/>
            <person name="Murat C."/>
            <person name="Ohm R."/>
            <person name="Olson A."/>
            <person name="Spatafora J."/>
            <person name="Veneault-Fourrey C."/>
            <person name="Henrissat B."/>
            <person name="Grigoriev I."/>
            <person name="Martin F."/>
            <person name="Perotto S."/>
        </authorList>
    </citation>
    <scope>NUCLEOTIDE SEQUENCE [LARGE SCALE GENOMIC DNA]</scope>
    <source>
        <strain evidence="1 2">E</strain>
    </source>
</reference>
<dbReference type="Proteomes" id="UP000235371">
    <property type="component" value="Unassembled WGS sequence"/>
</dbReference>
<dbReference type="InterPro" id="IPR029063">
    <property type="entry name" value="SAM-dependent_MTases_sf"/>
</dbReference>
<evidence type="ECO:0000313" key="2">
    <source>
        <dbReference type="Proteomes" id="UP000235371"/>
    </source>
</evidence>
<dbReference type="CDD" id="cd02440">
    <property type="entry name" value="AdoMet_MTases"/>
    <property type="match status" value="1"/>
</dbReference>
<proteinExistence type="predicted"/>
<evidence type="ECO:0008006" key="3">
    <source>
        <dbReference type="Google" id="ProtNLM"/>
    </source>
</evidence>
<dbReference type="EMBL" id="KZ613769">
    <property type="protein sequence ID" value="PMD64183.1"/>
    <property type="molecule type" value="Genomic_DNA"/>
</dbReference>
<evidence type="ECO:0000313" key="1">
    <source>
        <dbReference type="EMBL" id="PMD64183.1"/>
    </source>
</evidence>
<sequence length="89" mass="9403">MGQLNQKPISAAPQAIHIELRTTENSAAYLLPILQCVKESTPFLILLEIGTGSGTISVSFAKLTSDGQVTAIDLKQNVLQRAKAVAVGI</sequence>
<dbReference type="AlphaFoldDB" id="A0A2J6TMC4"/>
<protein>
    <recommendedName>
        <fullName evidence="3">Methyltransferase domain-containing protein</fullName>
    </recommendedName>
</protein>
<keyword evidence="2" id="KW-1185">Reference proteome</keyword>
<organism evidence="1 2">
    <name type="scientific">Hyaloscypha bicolor E</name>
    <dbReference type="NCBI Taxonomy" id="1095630"/>
    <lineage>
        <taxon>Eukaryota</taxon>
        <taxon>Fungi</taxon>
        <taxon>Dikarya</taxon>
        <taxon>Ascomycota</taxon>
        <taxon>Pezizomycotina</taxon>
        <taxon>Leotiomycetes</taxon>
        <taxon>Helotiales</taxon>
        <taxon>Hyaloscyphaceae</taxon>
        <taxon>Hyaloscypha</taxon>
        <taxon>Hyaloscypha bicolor</taxon>
    </lineage>
</organism>
<dbReference type="InParanoid" id="A0A2J6TMC4"/>
<dbReference type="SUPFAM" id="SSF53335">
    <property type="entry name" value="S-adenosyl-L-methionine-dependent methyltransferases"/>
    <property type="match status" value="1"/>
</dbReference>
<dbReference type="GeneID" id="36596388"/>
<name>A0A2J6TMC4_9HELO</name>
<accession>A0A2J6TMC4</accession>
<dbReference type="RefSeq" id="XP_024741087.1">
    <property type="nucleotide sequence ID" value="XM_024888312.1"/>
</dbReference>
<dbReference type="Gene3D" id="3.40.50.150">
    <property type="entry name" value="Vaccinia Virus protein VP39"/>
    <property type="match status" value="1"/>
</dbReference>
<gene>
    <name evidence="1" type="ORF">K444DRAFT_713985</name>
</gene>
<dbReference type="STRING" id="1095630.A0A2J6TMC4"/>